<keyword evidence="2 6" id="KW-0812">Transmembrane</keyword>
<keyword evidence="3 6" id="KW-1133">Transmembrane helix</keyword>
<dbReference type="OrthoDB" id="3357846at2759"/>
<feature type="transmembrane region" description="Helical" evidence="6">
    <location>
        <begin position="401"/>
        <end position="419"/>
    </location>
</feature>
<sequence length="569" mass="62464">MSSLFRDTAFGFFIRLITKNKFLKYPEELPGFSFPYKIDTESTADTRNSIEKKEEDVLGDSEGSSRSLVNADEERAVTDVDLALQAVGSRAVEPVKVEKGVILVEWYGADDPANPQNWTSGTKSFVCGLICILTFTIYIGSSAYAPAIPFVMEQYNVSTAVAALGLALYVIGYGLGPLLFSPLSEVPAIGRNPLYVGTFLMYTLMIIPTTLTNDLPAFMVARFLCAFFGSPALATGPASFTDMLSLSKLPYVLASWSATATMAPALGPITVGYALEHKNWHWSMYELVWLAAVLFMFLFFLLPETSTSNILYRRAARLRLLTGNPNFKSASEIQATHLQRNLKEILFNALIKPWEMNILDPAILFSTVYVALCYAIFYSFFEAFPLVFVGMHGFSLGSSGLPYLTVPIGLFIAIPIQLVHFRLKVEPKLRETGMPEPEFWLKPSLVATAFAPIGLFIFAWTSSPSMHWIVPLIGVVLFQASSYQVMNSQFAYIANIYPKYAASLFAANAAARSGLAGGAILFSSPMFHAMGVGPGVSVLAGVMTLCSGLLFVMYWTGPKLRARSRFVGE</sequence>
<dbReference type="SUPFAM" id="SSF103473">
    <property type="entry name" value="MFS general substrate transporter"/>
    <property type="match status" value="1"/>
</dbReference>
<evidence type="ECO:0000259" key="7">
    <source>
        <dbReference type="PROSITE" id="PS50850"/>
    </source>
</evidence>
<dbReference type="PANTHER" id="PTHR23502:SF23">
    <property type="entry name" value="FLUCONAZOLE RESISTANCE PROTEIN 1"/>
    <property type="match status" value="1"/>
</dbReference>
<dbReference type="AlphaFoldDB" id="A0A8H8BUK8"/>
<gene>
    <name evidence="8" type="ORF">IFR04_002612</name>
</gene>
<feature type="transmembrane region" description="Helical" evidence="6">
    <location>
        <begin position="157"/>
        <end position="180"/>
    </location>
</feature>
<dbReference type="PROSITE" id="PS50850">
    <property type="entry name" value="MFS"/>
    <property type="match status" value="1"/>
</dbReference>
<proteinExistence type="predicted"/>
<keyword evidence="4 6" id="KW-0472">Membrane</keyword>
<dbReference type="PANTHER" id="PTHR23502">
    <property type="entry name" value="MAJOR FACILITATOR SUPERFAMILY"/>
    <property type="match status" value="1"/>
</dbReference>
<evidence type="ECO:0000313" key="8">
    <source>
        <dbReference type="EMBL" id="KAG4424208.1"/>
    </source>
</evidence>
<reference evidence="8" key="1">
    <citation type="submission" date="2021-02" db="EMBL/GenBank/DDBJ databases">
        <title>Genome sequence Cadophora malorum strain M34.</title>
        <authorList>
            <person name="Stefanovic E."/>
            <person name="Vu D."/>
            <person name="Scully C."/>
            <person name="Dijksterhuis J."/>
            <person name="Roader J."/>
            <person name="Houbraken J."/>
        </authorList>
    </citation>
    <scope>NUCLEOTIDE SEQUENCE</scope>
    <source>
        <strain evidence="8">M34</strain>
    </source>
</reference>
<comment type="subcellular location">
    <subcellularLocation>
        <location evidence="1">Membrane</location>
        <topology evidence="1">Multi-pass membrane protein</topology>
    </subcellularLocation>
</comment>
<evidence type="ECO:0000256" key="1">
    <source>
        <dbReference type="ARBA" id="ARBA00004141"/>
    </source>
</evidence>
<name>A0A8H8BUK8_9HELO</name>
<feature type="region of interest" description="Disordered" evidence="5">
    <location>
        <begin position="45"/>
        <end position="66"/>
    </location>
</feature>
<evidence type="ECO:0000256" key="4">
    <source>
        <dbReference type="ARBA" id="ARBA00023136"/>
    </source>
</evidence>
<feature type="transmembrane region" description="Helical" evidence="6">
    <location>
        <begin position="192"/>
        <end position="211"/>
    </location>
</feature>
<dbReference type="GO" id="GO:0005886">
    <property type="term" value="C:plasma membrane"/>
    <property type="evidence" value="ECO:0007669"/>
    <property type="project" value="TreeGrafter"/>
</dbReference>
<keyword evidence="9" id="KW-1185">Reference proteome</keyword>
<evidence type="ECO:0000256" key="3">
    <source>
        <dbReference type="ARBA" id="ARBA00022989"/>
    </source>
</evidence>
<dbReference type="InterPro" id="IPR036259">
    <property type="entry name" value="MFS_trans_sf"/>
</dbReference>
<dbReference type="GO" id="GO:0015244">
    <property type="term" value="F:fluconazole transmembrane transporter activity"/>
    <property type="evidence" value="ECO:0007669"/>
    <property type="project" value="TreeGrafter"/>
</dbReference>
<dbReference type="InterPro" id="IPR011701">
    <property type="entry name" value="MFS"/>
</dbReference>
<comment type="caution">
    <text evidence="8">The sequence shown here is derived from an EMBL/GenBank/DDBJ whole genome shotgun (WGS) entry which is preliminary data.</text>
</comment>
<feature type="transmembrane region" description="Helical" evidence="6">
    <location>
        <begin position="535"/>
        <end position="555"/>
    </location>
</feature>
<evidence type="ECO:0000256" key="5">
    <source>
        <dbReference type="SAM" id="MobiDB-lite"/>
    </source>
</evidence>
<dbReference type="EMBL" id="JAFJYH010000023">
    <property type="protein sequence ID" value="KAG4424208.1"/>
    <property type="molecule type" value="Genomic_DNA"/>
</dbReference>
<evidence type="ECO:0000256" key="6">
    <source>
        <dbReference type="SAM" id="Phobius"/>
    </source>
</evidence>
<dbReference type="Gene3D" id="1.20.1250.20">
    <property type="entry name" value="MFS general substrate transporter like domains"/>
    <property type="match status" value="1"/>
</dbReference>
<protein>
    <recommendedName>
        <fullName evidence="7">Major facilitator superfamily (MFS) profile domain-containing protein</fullName>
    </recommendedName>
</protein>
<dbReference type="GO" id="GO:1990961">
    <property type="term" value="P:xenobiotic detoxification by transmembrane export across the plasma membrane"/>
    <property type="evidence" value="ECO:0007669"/>
    <property type="project" value="TreeGrafter"/>
</dbReference>
<dbReference type="Proteomes" id="UP000664132">
    <property type="component" value="Unassembled WGS sequence"/>
</dbReference>
<feature type="transmembrane region" description="Helical" evidence="6">
    <location>
        <begin position="252"/>
        <end position="275"/>
    </location>
</feature>
<feature type="transmembrane region" description="Helical" evidence="6">
    <location>
        <begin position="125"/>
        <end position="145"/>
    </location>
</feature>
<feature type="transmembrane region" description="Helical" evidence="6">
    <location>
        <begin position="439"/>
        <end position="460"/>
    </location>
</feature>
<feature type="transmembrane region" description="Helical" evidence="6">
    <location>
        <begin position="466"/>
        <end position="483"/>
    </location>
</feature>
<dbReference type="Pfam" id="PF07690">
    <property type="entry name" value="MFS_1"/>
    <property type="match status" value="1"/>
</dbReference>
<feature type="transmembrane region" description="Helical" evidence="6">
    <location>
        <begin position="362"/>
        <end position="381"/>
    </location>
</feature>
<feature type="transmembrane region" description="Helical" evidence="6">
    <location>
        <begin position="217"/>
        <end position="240"/>
    </location>
</feature>
<dbReference type="InterPro" id="IPR020846">
    <property type="entry name" value="MFS_dom"/>
</dbReference>
<feature type="domain" description="Major facilitator superfamily (MFS) profile" evidence="7">
    <location>
        <begin position="126"/>
        <end position="559"/>
    </location>
</feature>
<evidence type="ECO:0000256" key="2">
    <source>
        <dbReference type="ARBA" id="ARBA00022692"/>
    </source>
</evidence>
<accession>A0A8H8BUK8</accession>
<organism evidence="8 9">
    <name type="scientific">Cadophora malorum</name>
    <dbReference type="NCBI Taxonomy" id="108018"/>
    <lineage>
        <taxon>Eukaryota</taxon>
        <taxon>Fungi</taxon>
        <taxon>Dikarya</taxon>
        <taxon>Ascomycota</taxon>
        <taxon>Pezizomycotina</taxon>
        <taxon>Leotiomycetes</taxon>
        <taxon>Helotiales</taxon>
        <taxon>Ploettnerulaceae</taxon>
        <taxon>Cadophora</taxon>
    </lineage>
</organism>
<evidence type="ECO:0000313" key="9">
    <source>
        <dbReference type="Proteomes" id="UP000664132"/>
    </source>
</evidence>
<feature type="transmembrane region" description="Helical" evidence="6">
    <location>
        <begin position="504"/>
        <end position="523"/>
    </location>
</feature>
<feature type="transmembrane region" description="Helical" evidence="6">
    <location>
        <begin position="287"/>
        <end position="312"/>
    </location>
</feature>